<evidence type="ECO:0000256" key="1">
    <source>
        <dbReference type="ARBA" id="ARBA00004123"/>
    </source>
</evidence>
<reference evidence="6" key="1">
    <citation type="journal article" date="2020" name="bioRxiv">
        <title>Hybrid origin of Populus tomentosa Carr. identified through genome sequencing and phylogenomic analysis.</title>
        <authorList>
            <person name="An X."/>
            <person name="Gao K."/>
            <person name="Chen Z."/>
            <person name="Li J."/>
            <person name="Yang X."/>
            <person name="Yang X."/>
            <person name="Zhou J."/>
            <person name="Guo T."/>
            <person name="Zhao T."/>
            <person name="Huang S."/>
            <person name="Miao D."/>
            <person name="Khan W.U."/>
            <person name="Rao P."/>
            <person name="Ye M."/>
            <person name="Lei B."/>
            <person name="Liao W."/>
            <person name="Wang J."/>
            <person name="Ji L."/>
            <person name="Li Y."/>
            <person name="Guo B."/>
            <person name="Mustafa N.S."/>
            <person name="Li S."/>
            <person name="Yun Q."/>
            <person name="Keller S.R."/>
            <person name="Mao J."/>
            <person name="Zhang R."/>
            <person name="Strauss S.H."/>
        </authorList>
    </citation>
    <scope>NUCLEOTIDE SEQUENCE</scope>
    <source>
        <strain evidence="6">GM15</strain>
        <tissue evidence="6">Leaf</tissue>
    </source>
</reference>
<feature type="domain" description="BHLH" evidence="5">
    <location>
        <begin position="36"/>
        <end position="86"/>
    </location>
</feature>
<name>A0A8X8CNM2_POPTO</name>
<dbReference type="Pfam" id="PF00010">
    <property type="entry name" value="HLH"/>
    <property type="match status" value="1"/>
</dbReference>
<comment type="caution">
    <text evidence="6">The sequence shown here is derived from an EMBL/GenBank/DDBJ whole genome shotgun (WGS) entry which is preliminary data.</text>
</comment>
<dbReference type="OrthoDB" id="1932168at2759"/>
<dbReference type="EMBL" id="JAAWWB010000018">
    <property type="protein sequence ID" value="KAG6760790.1"/>
    <property type="molecule type" value="Genomic_DNA"/>
</dbReference>
<dbReference type="Proteomes" id="UP000886885">
    <property type="component" value="Chromosome 9D"/>
</dbReference>
<keyword evidence="7" id="KW-1185">Reference proteome</keyword>
<dbReference type="PANTHER" id="PTHR46834">
    <property type="entry name" value="TRANSCRIPTION FACTOR BHLH91"/>
    <property type="match status" value="1"/>
</dbReference>
<evidence type="ECO:0000313" key="7">
    <source>
        <dbReference type="Proteomes" id="UP000886885"/>
    </source>
</evidence>
<comment type="subcellular location">
    <subcellularLocation>
        <location evidence="1">Nucleus</location>
    </subcellularLocation>
</comment>
<dbReference type="GO" id="GO:0046983">
    <property type="term" value="F:protein dimerization activity"/>
    <property type="evidence" value="ECO:0007669"/>
    <property type="project" value="InterPro"/>
</dbReference>
<evidence type="ECO:0000256" key="4">
    <source>
        <dbReference type="ARBA" id="ARBA00023242"/>
    </source>
</evidence>
<sequence>MIKQLRQQIKPSMEELPGLELGMTSCTDVIQEQQGTTSLISFAVELQRRGQLNDNYKTLRNLIKNPSTKEDRATVIRDAIKYIIQLIRAVYELKQLVEKTRDKKLDTIGGVDVFTKPVVRESQYRHSYNDVSIGPSFSKNHSWVQRKSKDTEIDVSIIGDEVTIKVLHRKKKNNYCLLFVSRVLDELHMDLHFVSSCYIGYETYYFQFKTKINGGSSSANVHTIAGKLIEVLDSSCSQ</sequence>
<evidence type="ECO:0000256" key="3">
    <source>
        <dbReference type="ARBA" id="ARBA00023163"/>
    </source>
</evidence>
<protein>
    <recommendedName>
        <fullName evidence="5">BHLH domain-containing protein</fullName>
    </recommendedName>
</protein>
<keyword evidence="2" id="KW-0805">Transcription regulation</keyword>
<proteinExistence type="predicted"/>
<evidence type="ECO:0000256" key="2">
    <source>
        <dbReference type="ARBA" id="ARBA00023015"/>
    </source>
</evidence>
<keyword evidence="4" id="KW-0539">Nucleus</keyword>
<dbReference type="AlphaFoldDB" id="A0A8X8CNM2"/>
<accession>A0A8X8CNM2</accession>
<evidence type="ECO:0000313" key="6">
    <source>
        <dbReference type="EMBL" id="KAG6760790.1"/>
    </source>
</evidence>
<dbReference type="GO" id="GO:0048658">
    <property type="term" value="P:anther wall tapetum development"/>
    <property type="evidence" value="ECO:0007669"/>
    <property type="project" value="InterPro"/>
</dbReference>
<dbReference type="GO" id="GO:0005634">
    <property type="term" value="C:nucleus"/>
    <property type="evidence" value="ECO:0007669"/>
    <property type="project" value="UniProtKB-SubCell"/>
</dbReference>
<dbReference type="SMART" id="SM00353">
    <property type="entry name" value="HLH"/>
    <property type="match status" value="1"/>
</dbReference>
<dbReference type="InterPro" id="IPR045895">
    <property type="entry name" value="bHLH91-like"/>
</dbReference>
<organism evidence="6 7">
    <name type="scientific">Populus tomentosa</name>
    <name type="common">Chinese white poplar</name>
    <dbReference type="NCBI Taxonomy" id="118781"/>
    <lineage>
        <taxon>Eukaryota</taxon>
        <taxon>Viridiplantae</taxon>
        <taxon>Streptophyta</taxon>
        <taxon>Embryophyta</taxon>
        <taxon>Tracheophyta</taxon>
        <taxon>Spermatophyta</taxon>
        <taxon>Magnoliopsida</taxon>
        <taxon>eudicotyledons</taxon>
        <taxon>Gunneridae</taxon>
        <taxon>Pentapetalae</taxon>
        <taxon>rosids</taxon>
        <taxon>fabids</taxon>
        <taxon>Malpighiales</taxon>
        <taxon>Salicaceae</taxon>
        <taxon>Saliceae</taxon>
        <taxon>Populus</taxon>
    </lineage>
</organism>
<dbReference type="PROSITE" id="PS50888">
    <property type="entry name" value="BHLH"/>
    <property type="match status" value="1"/>
</dbReference>
<keyword evidence="3" id="KW-0804">Transcription</keyword>
<gene>
    <name evidence="6" type="ORF">POTOM_033970</name>
</gene>
<evidence type="ECO:0000259" key="5">
    <source>
        <dbReference type="PROSITE" id="PS50888"/>
    </source>
</evidence>
<dbReference type="InterPro" id="IPR011598">
    <property type="entry name" value="bHLH_dom"/>
</dbReference>
<dbReference type="PANTHER" id="PTHR46834:SF1">
    <property type="entry name" value="TRANSCRIPTION FACTOR BHLH10"/>
    <property type="match status" value="1"/>
</dbReference>
<dbReference type="GO" id="GO:0006355">
    <property type="term" value="P:regulation of DNA-templated transcription"/>
    <property type="evidence" value="ECO:0007669"/>
    <property type="project" value="InterPro"/>
</dbReference>